<name>A0AB34K5M9_PRYPA</name>
<comment type="caution">
    <text evidence="3">The sequence shown here is derived from an EMBL/GenBank/DDBJ whole genome shotgun (WGS) entry which is preliminary data.</text>
</comment>
<gene>
    <name evidence="3" type="ORF">AB1Y20_009421</name>
</gene>
<evidence type="ECO:0000313" key="4">
    <source>
        <dbReference type="Proteomes" id="UP001515480"/>
    </source>
</evidence>
<dbReference type="NCBIfam" id="TIGR01444">
    <property type="entry name" value="fkbM_fam"/>
    <property type="match status" value="1"/>
</dbReference>
<dbReference type="SUPFAM" id="SSF53335">
    <property type="entry name" value="S-adenosyl-L-methionine-dependent methyltransferases"/>
    <property type="match status" value="1"/>
</dbReference>
<proteinExistence type="predicted"/>
<dbReference type="AlphaFoldDB" id="A0AB34K5M9"/>
<reference evidence="3 4" key="1">
    <citation type="journal article" date="2024" name="Science">
        <title>Giant polyketide synthase enzymes in the biosynthesis of giant marine polyether toxins.</title>
        <authorList>
            <person name="Fallon T.R."/>
            <person name="Shende V.V."/>
            <person name="Wierzbicki I.H."/>
            <person name="Pendleton A.L."/>
            <person name="Watervoot N.F."/>
            <person name="Auber R.P."/>
            <person name="Gonzalez D.J."/>
            <person name="Wisecaver J.H."/>
            <person name="Moore B.S."/>
        </authorList>
    </citation>
    <scope>NUCLEOTIDE SEQUENCE [LARGE SCALE GENOMIC DNA]</scope>
    <source>
        <strain evidence="3 4">12B1</strain>
    </source>
</reference>
<evidence type="ECO:0000313" key="3">
    <source>
        <dbReference type="EMBL" id="KAL1528055.1"/>
    </source>
</evidence>
<dbReference type="EMBL" id="JBGBPQ010000002">
    <property type="protein sequence ID" value="KAL1528055.1"/>
    <property type="molecule type" value="Genomic_DNA"/>
</dbReference>
<dbReference type="InterPro" id="IPR052514">
    <property type="entry name" value="SAM-dependent_MTase"/>
</dbReference>
<dbReference type="InterPro" id="IPR006342">
    <property type="entry name" value="FkbM_mtfrase"/>
</dbReference>
<dbReference type="Pfam" id="PF05050">
    <property type="entry name" value="Methyltransf_21"/>
    <property type="match status" value="1"/>
</dbReference>
<feature type="domain" description="Methyltransferase FkbM" evidence="2">
    <location>
        <begin position="146"/>
        <end position="259"/>
    </location>
</feature>
<keyword evidence="4" id="KW-1185">Reference proteome</keyword>
<dbReference type="Proteomes" id="UP001515480">
    <property type="component" value="Unassembled WGS sequence"/>
</dbReference>
<dbReference type="PANTHER" id="PTHR34203:SF15">
    <property type="entry name" value="SLL1173 PROTEIN"/>
    <property type="match status" value="1"/>
</dbReference>
<evidence type="ECO:0000259" key="2">
    <source>
        <dbReference type="Pfam" id="PF05050"/>
    </source>
</evidence>
<dbReference type="Gene3D" id="3.40.50.150">
    <property type="entry name" value="Vaccinia Virus protein VP39"/>
    <property type="match status" value="1"/>
</dbReference>
<organism evidence="3 4">
    <name type="scientific">Prymnesium parvum</name>
    <name type="common">Toxic golden alga</name>
    <dbReference type="NCBI Taxonomy" id="97485"/>
    <lineage>
        <taxon>Eukaryota</taxon>
        <taxon>Haptista</taxon>
        <taxon>Haptophyta</taxon>
        <taxon>Prymnesiophyceae</taxon>
        <taxon>Prymnesiales</taxon>
        <taxon>Prymnesiaceae</taxon>
        <taxon>Prymnesium</taxon>
    </lineage>
</organism>
<dbReference type="PANTHER" id="PTHR34203">
    <property type="entry name" value="METHYLTRANSFERASE, FKBM FAMILY PROTEIN"/>
    <property type="match status" value="1"/>
</dbReference>
<evidence type="ECO:0000256" key="1">
    <source>
        <dbReference type="SAM" id="MobiDB-lite"/>
    </source>
</evidence>
<feature type="region of interest" description="Disordered" evidence="1">
    <location>
        <begin position="342"/>
        <end position="376"/>
    </location>
</feature>
<accession>A0AB34K5M9</accession>
<sequence length="376" mass="41331">MDRCAYRSDYGITPVLRLLRYDQVHFSHSSLRQAMGSIQNGIHGLMREWGCGHGNMEAPRTLNVGGFGQVFVDIGLGIDGIETLTAARQGFVVFGFDPVLANVHSVLGRLGTSLPVEQVEIGMQGGRWRPTTALLQPTEPKVFLFHAAVGDVDESVDVSTASLTNMGSIKHSGSTASSALTSVPQVRLDSILPKWASSVHLLKIDTQGYELRVLRGAIRSLRAHRFRYVLYELSPWLMLRERLGDPLELLRLLPGLGFVCFDMMGQHNMFPHTQKPLEAYFDELVRGNNSYLDGNQLPASGVVPSDGIGPWDDVMCWDPDAASRDVPMKMTSGHKKYFEVGSFAKQRGRPANHGNKIQGKPAASHHKVGSKEPTST</sequence>
<protein>
    <recommendedName>
        <fullName evidence="2">Methyltransferase FkbM domain-containing protein</fullName>
    </recommendedName>
</protein>
<dbReference type="InterPro" id="IPR029063">
    <property type="entry name" value="SAM-dependent_MTases_sf"/>
</dbReference>